<organism evidence="11 12">
    <name type="scientific">Dreissena polymorpha</name>
    <name type="common">Zebra mussel</name>
    <name type="synonym">Mytilus polymorpha</name>
    <dbReference type="NCBI Taxonomy" id="45954"/>
    <lineage>
        <taxon>Eukaryota</taxon>
        <taxon>Metazoa</taxon>
        <taxon>Spiralia</taxon>
        <taxon>Lophotrochozoa</taxon>
        <taxon>Mollusca</taxon>
        <taxon>Bivalvia</taxon>
        <taxon>Autobranchia</taxon>
        <taxon>Heteroconchia</taxon>
        <taxon>Euheterodonta</taxon>
        <taxon>Imparidentia</taxon>
        <taxon>Neoheterodontei</taxon>
        <taxon>Myida</taxon>
        <taxon>Dreissenoidea</taxon>
        <taxon>Dreissenidae</taxon>
        <taxon>Dreissena</taxon>
    </lineage>
</organism>
<evidence type="ECO:0000256" key="6">
    <source>
        <dbReference type="ARBA" id="ARBA00023136"/>
    </source>
</evidence>
<dbReference type="InterPro" id="IPR036772">
    <property type="entry name" value="SRCR-like_dom_sf"/>
</dbReference>
<gene>
    <name evidence="11" type="ORF">DPMN_009046</name>
</gene>
<feature type="disulfide bond" evidence="9">
    <location>
        <begin position="86"/>
        <end position="147"/>
    </location>
</feature>
<evidence type="ECO:0000256" key="9">
    <source>
        <dbReference type="PROSITE-ProRule" id="PRU00196"/>
    </source>
</evidence>
<dbReference type="Gene3D" id="3.10.250.10">
    <property type="entry name" value="SRCR-like domain"/>
    <property type="match status" value="1"/>
</dbReference>
<comment type="caution">
    <text evidence="9">Lacks conserved residue(s) required for the propagation of feature annotation.</text>
</comment>
<dbReference type="Pfam" id="PF00530">
    <property type="entry name" value="SRCR"/>
    <property type="match status" value="1"/>
</dbReference>
<accession>A0A9D4RZS7</accession>
<dbReference type="EMBL" id="JAIWYP010000001">
    <property type="protein sequence ID" value="KAH3885058.1"/>
    <property type="molecule type" value="Genomic_DNA"/>
</dbReference>
<dbReference type="PRINTS" id="PR00258">
    <property type="entry name" value="SPERACTRCPTR"/>
</dbReference>
<evidence type="ECO:0000256" key="4">
    <source>
        <dbReference type="ARBA" id="ARBA00022737"/>
    </source>
</evidence>
<comment type="subcellular location">
    <subcellularLocation>
        <location evidence="1">Membrane</location>
        <topology evidence="1">Single-pass membrane protein</topology>
    </subcellularLocation>
</comment>
<keyword evidence="4" id="KW-0677">Repeat</keyword>
<dbReference type="FunFam" id="3.10.250.10:FF:000016">
    <property type="entry name" value="Scavenger receptor cysteine-rich protein type 12"/>
    <property type="match status" value="1"/>
</dbReference>
<reference evidence="11" key="2">
    <citation type="submission" date="2020-11" db="EMBL/GenBank/DDBJ databases">
        <authorList>
            <person name="McCartney M.A."/>
            <person name="Auch B."/>
            <person name="Kono T."/>
            <person name="Mallez S."/>
            <person name="Becker A."/>
            <person name="Gohl D.M."/>
            <person name="Silverstein K.A.T."/>
            <person name="Koren S."/>
            <person name="Bechman K.B."/>
            <person name="Herman A."/>
            <person name="Abrahante J.E."/>
            <person name="Garbe J."/>
        </authorList>
    </citation>
    <scope>NUCLEOTIDE SEQUENCE</scope>
    <source>
        <strain evidence="11">Duluth1</strain>
        <tissue evidence="11">Whole animal</tissue>
    </source>
</reference>
<comment type="caution">
    <text evidence="11">The sequence shown here is derived from an EMBL/GenBank/DDBJ whole genome shotgun (WGS) entry which is preliminary data.</text>
</comment>
<protein>
    <recommendedName>
        <fullName evidence="10">SRCR domain-containing protein</fullName>
    </recommendedName>
</protein>
<evidence type="ECO:0000313" key="12">
    <source>
        <dbReference type="Proteomes" id="UP000828390"/>
    </source>
</evidence>
<feature type="domain" description="SRCR" evidence="10">
    <location>
        <begin position="48"/>
        <end position="148"/>
    </location>
</feature>
<dbReference type="InterPro" id="IPR000742">
    <property type="entry name" value="EGF"/>
</dbReference>
<dbReference type="SUPFAM" id="SSF56487">
    <property type="entry name" value="SRCR-like"/>
    <property type="match status" value="1"/>
</dbReference>
<keyword evidence="8" id="KW-0325">Glycoprotein</keyword>
<evidence type="ECO:0000256" key="2">
    <source>
        <dbReference type="ARBA" id="ARBA00022692"/>
    </source>
</evidence>
<keyword evidence="5" id="KW-1133">Transmembrane helix</keyword>
<dbReference type="GO" id="GO:0016020">
    <property type="term" value="C:membrane"/>
    <property type="evidence" value="ECO:0007669"/>
    <property type="project" value="UniProtKB-SubCell"/>
</dbReference>
<name>A0A9D4RZS7_DREPO</name>
<keyword evidence="6" id="KW-0472">Membrane</keyword>
<dbReference type="SMART" id="SM00202">
    <property type="entry name" value="SR"/>
    <property type="match status" value="1"/>
</dbReference>
<feature type="disulfide bond" evidence="9">
    <location>
        <begin position="117"/>
        <end position="127"/>
    </location>
</feature>
<evidence type="ECO:0000259" key="10">
    <source>
        <dbReference type="PROSITE" id="PS50287"/>
    </source>
</evidence>
<keyword evidence="12" id="KW-1185">Reference proteome</keyword>
<keyword evidence="7 9" id="KW-1015">Disulfide bond</keyword>
<keyword evidence="3" id="KW-0732">Signal</keyword>
<dbReference type="Proteomes" id="UP000828390">
    <property type="component" value="Unassembled WGS sequence"/>
</dbReference>
<dbReference type="PANTHER" id="PTHR48071">
    <property type="entry name" value="SRCR DOMAIN-CONTAINING PROTEIN"/>
    <property type="match status" value="1"/>
</dbReference>
<reference evidence="11" key="1">
    <citation type="journal article" date="2019" name="bioRxiv">
        <title>The Genome of the Zebra Mussel, Dreissena polymorpha: A Resource for Invasive Species Research.</title>
        <authorList>
            <person name="McCartney M.A."/>
            <person name="Auch B."/>
            <person name="Kono T."/>
            <person name="Mallez S."/>
            <person name="Zhang Y."/>
            <person name="Obille A."/>
            <person name="Becker A."/>
            <person name="Abrahante J.E."/>
            <person name="Garbe J."/>
            <person name="Badalamenti J.P."/>
            <person name="Herman A."/>
            <person name="Mangelson H."/>
            <person name="Liachko I."/>
            <person name="Sullivan S."/>
            <person name="Sone E.D."/>
            <person name="Koren S."/>
            <person name="Silverstein K.A.T."/>
            <person name="Beckman K.B."/>
            <person name="Gohl D.M."/>
        </authorList>
    </citation>
    <scope>NUCLEOTIDE SEQUENCE</scope>
    <source>
        <strain evidence="11">Duluth1</strain>
        <tissue evidence="11">Whole animal</tissue>
    </source>
</reference>
<dbReference type="PROSITE" id="PS50287">
    <property type="entry name" value="SRCR_2"/>
    <property type="match status" value="1"/>
</dbReference>
<dbReference type="PANTHER" id="PTHR48071:SF18">
    <property type="entry name" value="DELETED IN MALIGNANT BRAIN TUMORS 1 PROTEIN-RELATED"/>
    <property type="match status" value="1"/>
</dbReference>
<evidence type="ECO:0000256" key="5">
    <source>
        <dbReference type="ARBA" id="ARBA00022989"/>
    </source>
</evidence>
<sequence length="252" mass="27945">MWLTETRRCIGYYFRYNSTEANGFIGNLQCSSNTSDELVVMALNISSISLFVGSSVRDGRVEVRIENTAGTICQDNFDLKDAQVICKMIGFNAASSFYADYHYNTTGRLPMIRDIQCSGQESHLNNCTYITLYNGYTCVDGAVALVCTDCGPVNVSNGQIASYNDASRTLTIRYHNDIDNPAYIQYICGNDGIWNKTAEYDSDPCARSTLNCTQTSGCTLDRDNEPTCFCNAGFTFNKTAGQCQAAYRDNSW</sequence>
<evidence type="ECO:0000313" key="11">
    <source>
        <dbReference type="EMBL" id="KAH3885058.1"/>
    </source>
</evidence>
<evidence type="ECO:0000256" key="7">
    <source>
        <dbReference type="ARBA" id="ARBA00023157"/>
    </source>
</evidence>
<evidence type="ECO:0000256" key="8">
    <source>
        <dbReference type="ARBA" id="ARBA00023180"/>
    </source>
</evidence>
<evidence type="ECO:0000256" key="1">
    <source>
        <dbReference type="ARBA" id="ARBA00004167"/>
    </source>
</evidence>
<dbReference type="AlphaFoldDB" id="A0A9D4RZS7"/>
<dbReference type="PROSITE" id="PS01186">
    <property type="entry name" value="EGF_2"/>
    <property type="match status" value="1"/>
</dbReference>
<proteinExistence type="predicted"/>
<keyword evidence="2" id="KW-0812">Transmembrane</keyword>
<evidence type="ECO:0000256" key="3">
    <source>
        <dbReference type="ARBA" id="ARBA00022729"/>
    </source>
</evidence>
<dbReference type="InterPro" id="IPR001190">
    <property type="entry name" value="SRCR"/>
</dbReference>